<dbReference type="PANTHER" id="PTHR12147:SF58">
    <property type="entry name" value="VACUOLAR MEMBRANE PROTEASE"/>
    <property type="match status" value="1"/>
</dbReference>
<feature type="domain" description="Vacuolar membrane protease transmembrane" evidence="19">
    <location>
        <begin position="570"/>
        <end position="631"/>
    </location>
</feature>
<dbReference type="InterPro" id="IPR045175">
    <property type="entry name" value="M28_fam"/>
</dbReference>
<comment type="subcellular location">
    <subcellularLocation>
        <location evidence="3">Vacuole membrane</location>
        <topology evidence="3">Multi-pass membrane protein</topology>
    </subcellularLocation>
</comment>
<feature type="transmembrane region" description="Helical" evidence="16">
    <location>
        <begin position="503"/>
        <end position="522"/>
    </location>
</feature>
<feature type="transmembrane region" description="Helical" evidence="16">
    <location>
        <begin position="570"/>
        <end position="595"/>
    </location>
</feature>
<evidence type="ECO:0000256" key="13">
    <source>
        <dbReference type="ARBA" id="ARBA00023136"/>
    </source>
</evidence>
<dbReference type="EC" id="3.4.-.-" evidence="15"/>
<evidence type="ECO:0000256" key="2">
    <source>
        <dbReference type="ARBA" id="ARBA00003273"/>
    </source>
</evidence>
<feature type="domain" description="Vacuolar membrane protease transmembrane" evidence="19">
    <location>
        <begin position="413"/>
        <end position="548"/>
    </location>
</feature>
<dbReference type="SUPFAM" id="SSF53187">
    <property type="entry name" value="Zn-dependent exopeptidases"/>
    <property type="match status" value="1"/>
</dbReference>
<evidence type="ECO:0000259" key="18">
    <source>
        <dbReference type="Pfam" id="PF22250"/>
    </source>
</evidence>
<feature type="transmembrane region" description="Helical" evidence="16">
    <location>
        <begin position="635"/>
        <end position="654"/>
    </location>
</feature>
<dbReference type="Pfam" id="PF04389">
    <property type="entry name" value="Peptidase_M28"/>
    <property type="match status" value="1"/>
</dbReference>
<dbReference type="GO" id="GO:0005774">
    <property type="term" value="C:vacuolar membrane"/>
    <property type="evidence" value="ECO:0007669"/>
    <property type="project" value="UniProtKB-SubCell"/>
</dbReference>
<evidence type="ECO:0000259" key="17">
    <source>
        <dbReference type="Pfam" id="PF04389"/>
    </source>
</evidence>
<dbReference type="InterPro" id="IPR053975">
    <property type="entry name" value="PFF1_C"/>
</dbReference>
<feature type="transmembrane region" description="Helical" evidence="16">
    <location>
        <begin position="348"/>
        <end position="369"/>
    </location>
</feature>
<keyword evidence="9 15" id="KW-0378">Hydrolase</keyword>
<keyword evidence="8 15" id="KW-0479">Metal-binding</keyword>
<feature type="transmembrane region" description="Helical" evidence="16">
    <location>
        <begin position="477"/>
        <end position="496"/>
    </location>
</feature>
<reference evidence="20" key="1">
    <citation type="submission" date="2023-11" db="EMBL/GenBank/DDBJ databases">
        <authorList>
            <person name="De Vega J J."/>
            <person name="De Vega J J."/>
        </authorList>
    </citation>
    <scope>NUCLEOTIDE SEQUENCE</scope>
</reference>
<feature type="domain" description="Peptidase M28" evidence="17">
    <location>
        <begin position="121"/>
        <end position="293"/>
    </location>
</feature>
<dbReference type="CDD" id="cd03875">
    <property type="entry name" value="M28_Fxna_like"/>
    <property type="match status" value="1"/>
</dbReference>
<dbReference type="GO" id="GO:0008235">
    <property type="term" value="F:metalloexopeptidase activity"/>
    <property type="evidence" value="ECO:0007669"/>
    <property type="project" value="InterPro"/>
</dbReference>
<feature type="transmembrane region" description="Helical" evidence="16">
    <location>
        <begin position="15"/>
        <end position="35"/>
    </location>
</feature>
<comment type="function">
    <text evidence="2">May be involved in vacuolar sorting and osmoregulation.</text>
</comment>
<feature type="domain" description="Vacuolar membrane protease C-terminal" evidence="18">
    <location>
        <begin position="663"/>
        <end position="869"/>
    </location>
</feature>
<evidence type="ECO:0000256" key="12">
    <source>
        <dbReference type="ARBA" id="ARBA00023049"/>
    </source>
</evidence>
<evidence type="ECO:0000256" key="14">
    <source>
        <dbReference type="ARBA" id="ARBA00023180"/>
    </source>
</evidence>
<evidence type="ECO:0000256" key="9">
    <source>
        <dbReference type="ARBA" id="ARBA00022801"/>
    </source>
</evidence>
<sequence length="885" mass="95643">MNVLHAIGKTFSFRALPTTAAVVALYAGLLGAVFYGDQLATVPSHQGGLNLTTAYADLHEIAARPHPFLSHANDIVHDFILDRVQSITEGADYAEVFDDVLSNGSFMSVWGAHAVYNEATNVLVKIEGTDPEYSSSGGVLLSAHYDSVSSAAGATDDGMGVATLIQLVDYFTKHRPRRTVVFNINNGEEDGLLGAMSFLKHPWSNLTDVFLNLEGAASGGRPLLFRASGGPVLRAFHPSHPHANILSSDGFARGAISSGTDFTVYTAVGISGLDLAFYRGRSKYHTKFDSIPYTVGLERALWAMMDSARSTAVALANDDRTHGPDGGRMPVYLDLFGKWMVLVSMNTVFAIDIVLLVVGPLFLLLLFVLETAVLHERTSTQNGAPPQHAFLERARASLVNFTWTKPAWQLAKFWVAVAVTILSQALLVFAFLKINPFTVYSRPGLVVVSSATLAYLTLFYVLTPGTHSLPERQKHDIFVQLYVFSWLLLVLATAALNSGIGGLYFVTAWNAVVLLACAIGYVENMLQVSGSTGYVALPQDEVTATESSETTPLIARPVSAKEVPGAAGWWMAQLVLTVSVPVALVSQMGLIVITALSQTLADGSSVITVYIVVCAITFFVVLPVAPFTVKMHPRVGIVCLGVLIVTAATSLLMFPFSMDEPFKMYYTQSVSLGDISSPADFINATSFLIGLPSFIEQGVIPSLPSASKSAVQCVVDPSGRQALKTCSWDTGLIPTPANVTSRAPTNWLKASVEKLSSNSARFVLEPVNTRQCVFNFSQPIQYHHVHGSDRDFLRPFTPPPEGYRRLQLWTRTWGKKSTVDVHWDGDAGLSGQIACSWAEYESGSVSVDRSIGKIPGWEEILQFSPRWAAAMTAGPPVQAITTFSL</sequence>
<comment type="caution">
    <text evidence="20">The sequence shown here is derived from an EMBL/GenBank/DDBJ whole genome shotgun (WGS) entry which is preliminary data.</text>
</comment>
<protein>
    <recommendedName>
        <fullName evidence="15">Peptide hydrolase</fullName>
        <ecNumber evidence="15">3.4.-.-</ecNumber>
    </recommendedName>
</protein>
<keyword evidence="5" id="KW-0926">Vacuole</keyword>
<dbReference type="Pfam" id="PF22250">
    <property type="entry name" value="PFF1_C"/>
    <property type="match status" value="1"/>
</dbReference>
<keyword evidence="7 16" id="KW-0812">Transmembrane</keyword>
<evidence type="ECO:0000256" key="6">
    <source>
        <dbReference type="ARBA" id="ARBA00022670"/>
    </source>
</evidence>
<evidence type="ECO:0000313" key="21">
    <source>
        <dbReference type="Proteomes" id="UP001295794"/>
    </source>
</evidence>
<keyword evidence="21" id="KW-1185">Reference proteome</keyword>
<dbReference type="Gene3D" id="3.40.630.10">
    <property type="entry name" value="Zn peptidases"/>
    <property type="match status" value="1"/>
</dbReference>
<keyword evidence="13 16" id="KW-0472">Membrane</keyword>
<feature type="transmembrane region" description="Helical" evidence="16">
    <location>
        <begin position="607"/>
        <end position="629"/>
    </location>
</feature>
<name>A0AAD2HLS1_9AGAR</name>
<comment type="similarity">
    <text evidence="4 15">Belongs to the peptidase M28 family.</text>
</comment>
<feature type="transmembrane region" description="Helical" evidence="16">
    <location>
        <begin position="444"/>
        <end position="462"/>
    </location>
</feature>
<dbReference type="GO" id="GO:0006508">
    <property type="term" value="P:proteolysis"/>
    <property type="evidence" value="ECO:0007669"/>
    <property type="project" value="UniProtKB-KW"/>
</dbReference>
<dbReference type="EMBL" id="CAVNYO010000419">
    <property type="protein sequence ID" value="CAK5277279.1"/>
    <property type="molecule type" value="Genomic_DNA"/>
</dbReference>
<evidence type="ECO:0000256" key="4">
    <source>
        <dbReference type="ARBA" id="ARBA00010918"/>
    </source>
</evidence>
<dbReference type="GO" id="GO:0046872">
    <property type="term" value="F:metal ion binding"/>
    <property type="evidence" value="ECO:0007669"/>
    <property type="project" value="UniProtKB-KW"/>
</dbReference>
<organism evidence="20 21">
    <name type="scientific">Mycena citricolor</name>
    <dbReference type="NCBI Taxonomy" id="2018698"/>
    <lineage>
        <taxon>Eukaryota</taxon>
        <taxon>Fungi</taxon>
        <taxon>Dikarya</taxon>
        <taxon>Basidiomycota</taxon>
        <taxon>Agaricomycotina</taxon>
        <taxon>Agaricomycetes</taxon>
        <taxon>Agaricomycetidae</taxon>
        <taxon>Agaricales</taxon>
        <taxon>Marasmiineae</taxon>
        <taxon>Mycenaceae</taxon>
        <taxon>Mycena</taxon>
    </lineage>
</organism>
<dbReference type="AlphaFoldDB" id="A0AAD2HLS1"/>
<dbReference type="InterPro" id="IPR048024">
    <property type="entry name" value="Fxna-like_M28_dom"/>
</dbReference>
<keyword evidence="11 16" id="KW-1133">Transmembrane helix</keyword>
<evidence type="ECO:0000256" key="11">
    <source>
        <dbReference type="ARBA" id="ARBA00022989"/>
    </source>
</evidence>
<evidence type="ECO:0000256" key="10">
    <source>
        <dbReference type="ARBA" id="ARBA00022833"/>
    </source>
</evidence>
<evidence type="ECO:0000256" key="15">
    <source>
        <dbReference type="RuleBase" id="RU361240"/>
    </source>
</evidence>
<dbReference type="Proteomes" id="UP001295794">
    <property type="component" value="Unassembled WGS sequence"/>
</dbReference>
<keyword evidence="10 15" id="KW-0862">Zinc</keyword>
<evidence type="ECO:0000256" key="3">
    <source>
        <dbReference type="ARBA" id="ARBA00004128"/>
    </source>
</evidence>
<proteinExistence type="inferred from homology"/>
<gene>
    <name evidence="20" type="ORF">MYCIT1_LOCUS26177</name>
</gene>
<dbReference type="InterPro" id="IPR053976">
    <property type="entry name" value="PFF1_TM"/>
</dbReference>
<comment type="cofactor">
    <cofactor evidence="1">
        <name>Zn(2+)</name>
        <dbReference type="ChEBI" id="CHEBI:29105"/>
    </cofactor>
</comment>
<accession>A0AAD2HLS1</accession>
<evidence type="ECO:0000256" key="7">
    <source>
        <dbReference type="ARBA" id="ARBA00022692"/>
    </source>
</evidence>
<feature type="transmembrane region" description="Helical" evidence="16">
    <location>
        <begin position="413"/>
        <end position="432"/>
    </location>
</feature>
<dbReference type="PANTHER" id="PTHR12147">
    <property type="entry name" value="METALLOPEPTIDASE M28 FAMILY MEMBER"/>
    <property type="match status" value="1"/>
</dbReference>
<evidence type="ECO:0000259" key="19">
    <source>
        <dbReference type="Pfam" id="PF22251"/>
    </source>
</evidence>
<keyword evidence="14" id="KW-0325">Glycoprotein</keyword>
<dbReference type="Pfam" id="PF22251">
    <property type="entry name" value="PFF1_TM"/>
    <property type="match status" value="2"/>
</dbReference>
<evidence type="ECO:0000256" key="5">
    <source>
        <dbReference type="ARBA" id="ARBA00022554"/>
    </source>
</evidence>
<evidence type="ECO:0000256" key="16">
    <source>
        <dbReference type="SAM" id="Phobius"/>
    </source>
</evidence>
<keyword evidence="6 15" id="KW-0645">Protease</keyword>
<keyword evidence="12" id="KW-0482">Metalloprotease</keyword>
<evidence type="ECO:0000256" key="8">
    <source>
        <dbReference type="ARBA" id="ARBA00022723"/>
    </source>
</evidence>
<dbReference type="InterPro" id="IPR007484">
    <property type="entry name" value="Peptidase_M28"/>
</dbReference>
<evidence type="ECO:0000313" key="20">
    <source>
        <dbReference type="EMBL" id="CAK5277279.1"/>
    </source>
</evidence>
<evidence type="ECO:0000256" key="1">
    <source>
        <dbReference type="ARBA" id="ARBA00001947"/>
    </source>
</evidence>